<dbReference type="InterPro" id="IPR003346">
    <property type="entry name" value="Transposase_20"/>
</dbReference>
<feature type="domain" description="Transposase IS116/IS110/IS902 C-terminal" evidence="2">
    <location>
        <begin position="8"/>
        <end position="81"/>
    </location>
</feature>
<proteinExistence type="predicted"/>
<evidence type="ECO:0000313" key="3">
    <source>
        <dbReference type="EMBL" id="MFC0547871.1"/>
    </source>
</evidence>
<dbReference type="PANTHER" id="PTHR33055:SF15">
    <property type="entry name" value="TRANSPOSASE-RELATED"/>
    <property type="match status" value="1"/>
</dbReference>
<dbReference type="Proteomes" id="UP001589810">
    <property type="component" value="Unassembled WGS sequence"/>
</dbReference>
<comment type="caution">
    <text evidence="3">The sequence shown here is derived from an EMBL/GenBank/DDBJ whole genome shotgun (WGS) entry which is preliminary data.</text>
</comment>
<dbReference type="PANTHER" id="PTHR33055">
    <property type="entry name" value="TRANSPOSASE FOR INSERTION SEQUENCE ELEMENT IS1111A"/>
    <property type="match status" value="1"/>
</dbReference>
<feature type="transmembrane region" description="Helical" evidence="1">
    <location>
        <begin position="90"/>
        <end position="109"/>
    </location>
</feature>
<organism evidence="3 4">
    <name type="scientific">Kutzneria chonburiensis</name>
    <dbReference type="NCBI Taxonomy" id="1483604"/>
    <lineage>
        <taxon>Bacteria</taxon>
        <taxon>Bacillati</taxon>
        <taxon>Actinomycetota</taxon>
        <taxon>Actinomycetes</taxon>
        <taxon>Pseudonocardiales</taxon>
        <taxon>Pseudonocardiaceae</taxon>
        <taxon>Kutzneria</taxon>
    </lineage>
</organism>
<name>A0ABV6N792_9PSEU</name>
<gene>
    <name evidence="3" type="ORF">ACFFH7_40645</name>
</gene>
<reference evidence="3 4" key="1">
    <citation type="submission" date="2024-09" db="EMBL/GenBank/DDBJ databases">
        <authorList>
            <person name="Sun Q."/>
            <person name="Mori K."/>
        </authorList>
    </citation>
    <scope>NUCLEOTIDE SEQUENCE [LARGE SCALE GENOMIC DNA]</scope>
    <source>
        <strain evidence="3 4">TBRC 1432</strain>
    </source>
</reference>
<dbReference type="RefSeq" id="WP_273938284.1">
    <property type="nucleotide sequence ID" value="NZ_CP097263.1"/>
</dbReference>
<accession>A0ABV6N792</accession>
<protein>
    <submittedName>
        <fullName evidence="3">Transposase</fullName>
    </submittedName>
</protein>
<dbReference type="EMBL" id="JBHLUD010000015">
    <property type="protein sequence ID" value="MFC0547871.1"/>
    <property type="molecule type" value="Genomic_DNA"/>
</dbReference>
<dbReference type="InterPro" id="IPR047650">
    <property type="entry name" value="Transpos_IS110"/>
</dbReference>
<dbReference type="Pfam" id="PF02371">
    <property type="entry name" value="Transposase_20"/>
    <property type="match status" value="1"/>
</dbReference>
<evidence type="ECO:0000259" key="2">
    <source>
        <dbReference type="Pfam" id="PF02371"/>
    </source>
</evidence>
<evidence type="ECO:0000256" key="1">
    <source>
        <dbReference type="SAM" id="Phobius"/>
    </source>
</evidence>
<sequence>MPWRDRTAAQVAIAEIGLDMTRSPTPGHLCSWAKFAPGVSESAGRNKGSGATGHGNPYLARVLGEAAVAAGRTNTFLGERYRRIARRSGAKKAIVAVGPSILVIMWHLLSDPDARYRDLGADYFVRHTNTQRKIRNHVSQLTALGYRVTLEPAA</sequence>
<keyword evidence="1" id="KW-0812">Transmembrane</keyword>
<keyword evidence="1" id="KW-0472">Membrane</keyword>
<evidence type="ECO:0000313" key="4">
    <source>
        <dbReference type="Proteomes" id="UP001589810"/>
    </source>
</evidence>
<keyword evidence="4" id="KW-1185">Reference proteome</keyword>
<keyword evidence="1" id="KW-1133">Transmembrane helix</keyword>